<dbReference type="GeneID" id="30523070"/>
<protein>
    <submittedName>
        <fullName evidence="1">Uncharacterized protein</fullName>
    </submittedName>
</protein>
<evidence type="ECO:0000313" key="1">
    <source>
        <dbReference type="EMBL" id="SHO33194.1"/>
    </source>
</evidence>
<dbReference type="RefSeq" id="YP_009329066.1">
    <property type="nucleotide sequence ID" value="NC_032108.1"/>
</dbReference>
<dbReference type="Proteomes" id="UP000201465">
    <property type="component" value="Segment"/>
</dbReference>
<keyword evidence="2" id="KW-1185">Reference proteome</keyword>
<proteinExistence type="predicted"/>
<organism evidence="1 2">
    <name type="scientific">Cedratvirus A11</name>
    <dbReference type="NCBI Taxonomy" id="1903266"/>
    <lineage>
        <taxon>Viruses</taxon>
        <taxon>Pithoviruses</taxon>
        <taxon>Orthocedratvirinae</taxon>
        <taxon>Alphacedratvirus</taxon>
        <taxon>Alphacedratvirus aljazairmassiliense</taxon>
    </lineage>
</organism>
<gene>
    <name evidence="1" type="ORF">BQ3484_126</name>
</gene>
<accession>A0A1M7XU31</accession>
<dbReference type="KEGG" id="vg:30523070"/>
<reference evidence="1 2" key="1">
    <citation type="submission" date="2016-11" db="EMBL/GenBank/DDBJ databases">
        <authorList>
            <consortium name="Urmite Genomes"/>
        </authorList>
    </citation>
    <scope>NUCLEOTIDE SEQUENCE [LARGE SCALE GENOMIC DNA]</scope>
    <source>
        <strain evidence="1 2">A11</strain>
    </source>
</reference>
<name>A0A1M7XU31_9VIRU</name>
<evidence type="ECO:0000313" key="2">
    <source>
        <dbReference type="Proteomes" id="UP000201465"/>
    </source>
</evidence>
<sequence length="248" mass="29209">MSFPLVKAIYDNLSFLEKNRYLTRFQACSSSVRDYLAYRLPGVQFNKFMHLTYKAKPELRTKGQIASLVQHIKDNKQDGLYWVLFNDLNTDHEEPEVFQHTFILEKQEDNFCLVQTYQGIGNRSVFGISVQSKGEDIINRLENIARLVDGDFVIWNTEDWYIYSKNLNLPDVKILRDHEVVYNPQVAWKFVPLTSQGCLYTMYQKAKDNNHCDLVKYLEDLSQDKDYIEYNHLQPLVDSINAEVREED</sequence>
<dbReference type="EMBL" id="LT671577">
    <property type="protein sequence ID" value="SHO33194.1"/>
    <property type="molecule type" value="Genomic_DNA"/>
</dbReference>